<accession>A0AAN7TAA7</accession>
<dbReference type="Gene3D" id="3.40.50.1820">
    <property type="entry name" value="alpha/beta hydrolase"/>
    <property type="match status" value="1"/>
</dbReference>
<dbReference type="InterPro" id="IPR029058">
    <property type="entry name" value="AB_hydrolase_fold"/>
</dbReference>
<dbReference type="Pfam" id="PF02129">
    <property type="entry name" value="Peptidase_S15"/>
    <property type="match status" value="1"/>
</dbReference>
<reference evidence="3" key="1">
    <citation type="submission" date="2023-08" db="EMBL/GenBank/DDBJ databases">
        <title>Black Yeasts Isolated from many extreme environments.</title>
        <authorList>
            <person name="Coleine C."/>
            <person name="Stajich J.E."/>
            <person name="Selbmann L."/>
        </authorList>
    </citation>
    <scope>NUCLEOTIDE SEQUENCE</scope>
    <source>
        <strain evidence="3">CCFEE 5401</strain>
    </source>
</reference>
<name>A0AAN7TAA7_9PEZI</name>
<dbReference type="NCBIfam" id="TIGR00976">
    <property type="entry name" value="CocE_NonD"/>
    <property type="match status" value="1"/>
</dbReference>
<dbReference type="PANTHER" id="PTHR43056">
    <property type="entry name" value="PEPTIDASE S9 PROLYL OLIGOPEPTIDASE"/>
    <property type="match status" value="1"/>
</dbReference>
<dbReference type="InterPro" id="IPR000383">
    <property type="entry name" value="Xaa-Pro-like_dom"/>
</dbReference>
<evidence type="ECO:0000256" key="1">
    <source>
        <dbReference type="ARBA" id="ARBA00022801"/>
    </source>
</evidence>
<organism evidence="3 4">
    <name type="scientific">Meristemomyces frigidus</name>
    <dbReference type="NCBI Taxonomy" id="1508187"/>
    <lineage>
        <taxon>Eukaryota</taxon>
        <taxon>Fungi</taxon>
        <taxon>Dikarya</taxon>
        <taxon>Ascomycota</taxon>
        <taxon>Pezizomycotina</taxon>
        <taxon>Dothideomycetes</taxon>
        <taxon>Dothideomycetidae</taxon>
        <taxon>Mycosphaerellales</taxon>
        <taxon>Teratosphaeriaceae</taxon>
        <taxon>Meristemomyces</taxon>
    </lineage>
</organism>
<dbReference type="Gene3D" id="1.10.3020.20">
    <property type="match status" value="1"/>
</dbReference>
<dbReference type="PANTHER" id="PTHR43056:SF10">
    <property type="entry name" value="COCE_NOND FAMILY, PUTATIVE (AFU_ORTHOLOGUE AFUA_7G00600)-RELATED"/>
    <property type="match status" value="1"/>
</dbReference>
<dbReference type="SUPFAM" id="SSF53474">
    <property type="entry name" value="alpha/beta-Hydrolases"/>
    <property type="match status" value="1"/>
</dbReference>
<dbReference type="Gene3D" id="2.60.120.260">
    <property type="entry name" value="Galactose-binding domain-like"/>
    <property type="match status" value="1"/>
</dbReference>
<dbReference type="Pfam" id="PF08530">
    <property type="entry name" value="PepX_C"/>
    <property type="match status" value="1"/>
</dbReference>
<dbReference type="SUPFAM" id="SSF49785">
    <property type="entry name" value="Galactose-binding domain-like"/>
    <property type="match status" value="1"/>
</dbReference>
<dbReference type="Proteomes" id="UP001310890">
    <property type="component" value="Unassembled WGS sequence"/>
</dbReference>
<feature type="domain" description="Xaa-Pro dipeptidyl-peptidase C-terminal" evidence="2">
    <location>
        <begin position="319"/>
        <end position="583"/>
    </location>
</feature>
<dbReference type="InterPro" id="IPR013736">
    <property type="entry name" value="Xaa-Pro_dipept_C"/>
</dbReference>
<comment type="caution">
    <text evidence="3">The sequence shown here is derived from an EMBL/GenBank/DDBJ whole genome shotgun (WGS) entry which is preliminary data.</text>
</comment>
<evidence type="ECO:0000259" key="2">
    <source>
        <dbReference type="SMART" id="SM00939"/>
    </source>
</evidence>
<dbReference type="GO" id="GO:0008239">
    <property type="term" value="F:dipeptidyl-peptidase activity"/>
    <property type="evidence" value="ECO:0007669"/>
    <property type="project" value="InterPro"/>
</dbReference>
<dbReference type="SMART" id="SM00939">
    <property type="entry name" value="PepX_C"/>
    <property type="match status" value="1"/>
</dbReference>
<evidence type="ECO:0000313" key="3">
    <source>
        <dbReference type="EMBL" id="KAK5108764.1"/>
    </source>
</evidence>
<dbReference type="InterPro" id="IPR005674">
    <property type="entry name" value="CocE/Ser_esterase"/>
</dbReference>
<evidence type="ECO:0000313" key="4">
    <source>
        <dbReference type="Proteomes" id="UP001310890"/>
    </source>
</evidence>
<gene>
    <name evidence="3" type="ORF">LTR62_007824</name>
</gene>
<sequence length="604" mass="67603">MPNQNRDISAVDKDSYPYIFEQNVTVPIKTYDKGLVRVNVYRPKIDSPVPVLITCGPYGKDVHYARFNPGSYAEVNPKHKGDHAAWETPFPTFWTTHGYAIVRADERGLGQSPGILNSLSRSSWEGYFDVVEWAAEQSWSSGKVGLIGISYYAMGQWRVAALQPKGLAAIVPWEGSSDNYIEAFRHGGIASNKFIEYWWNRQVITNQYGRPGRAAAEWGPDTIEGDLSEEELATNRRTQLDDILSNRFRDDSYFAQEAFDLADVKAPLLSVANWGGLALHLRGNVLGYVGAGSELKYLRTIVGRHDLPFYQDQEVEVQKSFLDAFLKGEDRLGWSEKGKLPPVDIVLRKGNPGFNNAAAELAAFPRRTENEWPIARTQYTKFYLTPDHGLDMEVPSPSDEVVSYRALGNSNDQQFVRFTTAPFEAEIEITGHSVAHLNMSCTTASGAGPPSDIDVFVSLRHFDSEGKEIFYTGTIGDPVPVIKGWLRISLRKVEEDHPKHSEYLPRREYRRSEVQEVKAGEIYAFDVELWPTTVTVDKGSLLVFEVSGGDTQGTGLFDHDHPKDRQAITTTSHAVPDEVFAGTNSIHFSDGHHNYVMLPVIPPK</sequence>
<keyword evidence="1" id="KW-0378">Hydrolase</keyword>
<dbReference type="AlphaFoldDB" id="A0AAN7TAA7"/>
<dbReference type="InterPro" id="IPR008979">
    <property type="entry name" value="Galactose-bd-like_sf"/>
</dbReference>
<dbReference type="InterPro" id="IPR050585">
    <property type="entry name" value="Xaa-Pro_dipeptidyl-ppase/CocE"/>
</dbReference>
<protein>
    <recommendedName>
        <fullName evidence="2">Xaa-Pro dipeptidyl-peptidase C-terminal domain-containing protein</fullName>
    </recommendedName>
</protein>
<proteinExistence type="predicted"/>
<dbReference type="EMBL" id="JAVRRL010000078">
    <property type="protein sequence ID" value="KAK5108764.1"/>
    <property type="molecule type" value="Genomic_DNA"/>
</dbReference>